<name>A0A919GWZ9_9ACTN</name>
<dbReference type="SUPFAM" id="SSF55961">
    <property type="entry name" value="Bet v1-like"/>
    <property type="match status" value="1"/>
</dbReference>
<dbReference type="InterPro" id="IPR023393">
    <property type="entry name" value="START-like_dom_sf"/>
</dbReference>
<dbReference type="AlphaFoldDB" id="A0A919GWZ9"/>
<evidence type="ECO:0000313" key="2">
    <source>
        <dbReference type="Proteomes" id="UP000600026"/>
    </source>
</evidence>
<dbReference type="Proteomes" id="UP000600026">
    <property type="component" value="Unassembled WGS sequence"/>
</dbReference>
<dbReference type="Pfam" id="PF10604">
    <property type="entry name" value="Polyketide_cyc2"/>
    <property type="match status" value="1"/>
</dbReference>
<comment type="caution">
    <text evidence="1">The sequence shown here is derived from an EMBL/GenBank/DDBJ whole genome shotgun (WGS) entry which is preliminary data.</text>
</comment>
<keyword evidence="2" id="KW-1185">Reference proteome</keyword>
<dbReference type="CDD" id="cd07812">
    <property type="entry name" value="SRPBCC"/>
    <property type="match status" value="1"/>
</dbReference>
<evidence type="ECO:0000313" key="1">
    <source>
        <dbReference type="EMBL" id="GHI82703.1"/>
    </source>
</evidence>
<dbReference type="InterPro" id="IPR019587">
    <property type="entry name" value="Polyketide_cyclase/dehydratase"/>
</dbReference>
<gene>
    <name evidence="1" type="ORF">Sxan_00670</name>
</gene>
<protein>
    <submittedName>
        <fullName evidence="1">Polyketide cyclase</fullName>
    </submittedName>
</protein>
<dbReference type="EMBL" id="BNEE01000002">
    <property type="protein sequence ID" value="GHI82703.1"/>
    <property type="molecule type" value="Genomic_DNA"/>
</dbReference>
<proteinExistence type="predicted"/>
<accession>A0A919GWZ9</accession>
<sequence length="150" mass="16724">MAVRHQLIHARPRAVWAVLADAGLYGEWVVGPSSSTPLDHAWPEVGSRLRYTVRLGPWSTEGVTTVRHQESGRELELEASFKALGTARIFLQLRPWGEETLVVCDEHPLRGLGGTLHNPAFEALLQLRHRGMLARLARVVEQQDDGARHA</sequence>
<dbReference type="OrthoDB" id="4483486at2"/>
<dbReference type="Gene3D" id="3.30.530.20">
    <property type="match status" value="1"/>
</dbReference>
<organism evidence="1 2">
    <name type="scientific">Streptomyces xanthophaeus</name>
    <dbReference type="NCBI Taxonomy" id="67385"/>
    <lineage>
        <taxon>Bacteria</taxon>
        <taxon>Bacillati</taxon>
        <taxon>Actinomycetota</taxon>
        <taxon>Actinomycetes</taxon>
        <taxon>Kitasatosporales</taxon>
        <taxon>Streptomycetaceae</taxon>
        <taxon>Streptomyces</taxon>
    </lineage>
</organism>
<dbReference type="RefSeq" id="WP_031150627.1">
    <property type="nucleotide sequence ID" value="NZ_BNEE01000002.1"/>
</dbReference>
<reference evidence="1" key="1">
    <citation type="submission" date="2020-09" db="EMBL/GenBank/DDBJ databases">
        <title>Whole genome shotgun sequence of Streptomyces xanthophaeus NBRC 12829.</title>
        <authorList>
            <person name="Komaki H."/>
            <person name="Tamura T."/>
        </authorList>
    </citation>
    <scope>NUCLEOTIDE SEQUENCE</scope>
    <source>
        <strain evidence="1">NBRC 12829</strain>
    </source>
</reference>